<comment type="catalytic activity">
    <reaction evidence="17">
        <text>(2E)-hexenoyl-CoA + NADPH + H(+) = hexanoyl-CoA + NADP(+)</text>
        <dbReference type="Rhea" id="RHEA:44956"/>
        <dbReference type="ChEBI" id="CHEBI:15378"/>
        <dbReference type="ChEBI" id="CHEBI:57783"/>
        <dbReference type="ChEBI" id="CHEBI:58349"/>
        <dbReference type="ChEBI" id="CHEBI:62077"/>
        <dbReference type="ChEBI" id="CHEBI:62620"/>
    </reaction>
    <physiologicalReaction direction="left-to-right" evidence="17">
        <dbReference type="Rhea" id="RHEA:44957"/>
    </physiologicalReaction>
</comment>
<dbReference type="Gene3D" id="3.40.50.720">
    <property type="entry name" value="NAD(P)-binding Rossmann-like Domain"/>
    <property type="match status" value="1"/>
</dbReference>
<dbReference type="AlphaFoldDB" id="A0A8T0FL25"/>
<evidence type="ECO:0000256" key="12">
    <source>
        <dbReference type="ARBA" id="ARBA00038622"/>
    </source>
</evidence>
<dbReference type="FunFam" id="3.40.50.720:FF:000335">
    <property type="entry name" value="Peroxisomal trans-2-enoyl-CoA reductase"/>
    <property type="match status" value="1"/>
</dbReference>
<evidence type="ECO:0000256" key="5">
    <source>
        <dbReference type="ARBA" id="ARBA00022832"/>
    </source>
</evidence>
<evidence type="ECO:0000256" key="10">
    <source>
        <dbReference type="ARBA" id="ARBA00023160"/>
    </source>
</evidence>
<dbReference type="InterPro" id="IPR036291">
    <property type="entry name" value="NAD(P)-bd_dom_sf"/>
</dbReference>
<comment type="subcellular location">
    <subcellularLocation>
        <location evidence="1">Peroxisome</location>
    </subcellularLocation>
</comment>
<evidence type="ECO:0000256" key="13">
    <source>
        <dbReference type="ARBA" id="ARBA00038849"/>
    </source>
</evidence>
<comment type="caution">
    <text evidence="21">The sequence shown here is derived from an EMBL/GenBank/DDBJ whole genome shotgun (WGS) entry which is preliminary data.</text>
</comment>
<dbReference type="PRINTS" id="PR00080">
    <property type="entry name" value="SDRFAMILY"/>
</dbReference>
<evidence type="ECO:0000256" key="1">
    <source>
        <dbReference type="ARBA" id="ARBA00004275"/>
    </source>
</evidence>
<evidence type="ECO:0000256" key="7">
    <source>
        <dbReference type="ARBA" id="ARBA00023002"/>
    </source>
</evidence>
<dbReference type="InterPro" id="IPR002347">
    <property type="entry name" value="SDR_fam"/>
</dbReference>
<dbReference type="SUPFAM" id="SSF51735">
    <property type="entry name" value="NAD(P)-binding Rossmann-fold domains"/>
    <property type="match status" value="1"/>
</dbReference>
<comment type="catalytic activity">
    <reaction evidence="15">
        <text>(2E)-dodecenoyl-CoA + NADPH + H(+) = dodecanoyl-CoA + NADP(+)</text>
        <dbReference type="Rhea" id="RHEA:44964"/>
        <dbReference type="ChEBI" id="CHEBI:15378"/>
        <dbReference type="ChEBI" id="CHEBI:57330"/>
        <dbReference type="ChEBI" id="CHEBI:57375"/>
        <dbReference type="ChEBI" id="CHEBI:57783"/>
        <dbReference type="ChEBI" id="CHEBI:58349"/>
    </reaction>
    <physiologicalReaction direction="left-to-right" evidence="15">
        <dbReference type="Rhea" id="RHEA:44965"/>
    </physiologicalReaction>
</comment>
<dbReference type="InterPro" id="IPR052388">
    <property type="entry name" value="Peroxisomal_t2-enoyl-CoA_red"/>
</dbReference>
<dbReference type="PRINTS" id="PR00081">
    <property type="entry name" value="GDHRDH"/>
</dbReference>
<reference evidence="21" key="1">
    <citation type="journal article" date="2020" name="bioRxiv">
        <title>Chromosome-level reference genome of the European wasp spider Argiope bruennichi: a resource for studies on range expansion and evolutionary adaptation.</title>
        <authorList>
            <person name="Sheffer M.M."/>
            <person name="Hoppe A."/>
            <person name="Krehenwinkel H."/>
            <person name="Uhl G."/>
            <person name="Kuss A.W."/>
            <person name="Jensen L."/>
            <person name="Jensen C."/>
            <person name="Gillespie R.G."/>
            <person name="Hoff K.J."/>
            <person name="Prost S."/>
        </authorList>
    </citation>
    <scope>NUCLEOTIDE SEQUENCE</scope>
</reference>
<comment type="function">
    <text evidence="11">Participates in chain elongation of fatty acids. Catalyzes the reduction of trans-2-enoyl-CoAs of varying chain lengths from 6:1 to 16:1, having maximum activity with 10:1 CoA. Has no 2,4-dienoyl-CoA reductase activity.</text>
</comment>
<dbReference type="OrthoDB" id="417891at2759"/>
<keyword evidence="8" id="KW-0443">Lipid metabolism</keyword>
<keyword evidence="22" id="KW-1185">Reference proteome</keyword>
<comment type="pathway">
    <text evidence="2">Lipid metabolism.</text>
</comment>
<organism evidence="21 22">
    <name type="scientific">Argiope bruennichi</name>
    <name type="common">Wasp spider</name>
    <name type="synonym">Aranea bruennichi</name>
    <dbReference type="NCBI Taxonomy" id="94029"/>
    <lineage>
        <taxon>Eukaryota</taxon>
        <taxon>Metazoa</taxon>
        <taxon>Ecdysozoa</taxon>
        <taxon>Arthropoda</taxon>
        <taxon>Chelicerata</taxon>
        <taxon>Arachnida</taxon>
        <taxon>Araneae</taxon>
        <taxon>Araneomorphae</taxon>
        <taxon>Entelegynae</taxon>
        <taxon>Araneoidea</taxon>
        <taxon>Araneidae</taxon>
        <taxon>Argiope</taxon>
    </lineage>
</organism>
<dbReference type="OMA" id="GYRICIN"/>
<name>A0A8T0FL25_ARGBR</name>
<keyword evidence="5" id="KW-0276">Fatty acid metabolism</keyword>
<dbReference type="PANTHER" id="PTHR24317">
    <property type="entry name" value="PEROXISOMAL TRANS-2-ENOYL-COA REDUCTASE"/>
    <property type="match status" value="1"/>
</dbReference>
<comment type="catalytic activity">
    <reaction evidence="19">
        <text>(2E)-decenoyl-CoA + NADPH + H(+) = decanoyl-CoA + NADP(+)</text>
        <dbReference type="Rhea" id="RHEA:44960"/>
        <dbReference type="ChEBI" id="CHEBI:15378"/>
        <dbReference type="ChEBI" id="CHEBI:57783"/>
        <dbReference type="ChEBI" id="CHEBI:58349"/>
        <dbReference type="ChEBI" id="CHEBI:61406"/>
        <dbReference type="ChEBI" id="CHEBI:61430"/>
    </reaction>
    <physiologicalReaction direction="left-to-right" evidence="19">
        <dbReference type="Rhea" id="RHEA:44961"/>
    </physiologicalReaction>
</comment>
<dbReference type="GO" id="GO:0005777">
    <property type="term" value="C:peroxisome"/>
    <property type="evidence" value="ECO:0007669"/>
    <property type="project" value="UniProtKB-SubCell"/>
</dbReference>
<evidence type="ECO:0000256" key="20">
    <source>
        <dbReference type="ARBA" id="ARBA00049559"/>
    </source>
</evidence>
<evidence type="ECO:0000313" key="21">
    <source>
        <dbReference type="EMBL" id="KAF8790918.1"/>
    </source>
</evidence>
<keyword evidence="10" id="KW-0275">Fatty acid biosynthesis</keyword>
<dbReference type="Proteomes" id="UP000807504">
    <property type="component" value="Unassembled WGS sequence"/>
</dbReference>
<accession>A0A8T0FL25</accession>
<sequence>MASSKIQSIFRPGLFKDKVAIVTGGGTGIGKAISIELLYLGCKVIIASRKKEILSKAVDKMCVLLKDRAPDVCSIVCDIRKENEVQNLVAETLKRYGKIDFLVNNGGGQFLSPAADITSRGWDAVVETNLKGPFLLSKEVYCKWMKDHGGSIVNILMDFERGVPLMAHSGAARSGLDNLTKSLAVEWAADGIRINAVAPGHSIYSETAAKNYPINVFDMAKDRVPAKRLGLPEEVSSAVCFLLSPGASFISGETLHVDAGGRLYSPLMVEIPDHNKLPPFTEDTGSKSKL</sequence>
<evidence type="ECO:0000256" key="3">
    <source>
        <dbReference type="ARBA" id="ARBA00022516"/>
    </source>
</evidence>
<proteinExistence type="predicted"/>
<evidence type="ECO:0000256" key="16">
    <source>
        <dbReference type="ARBA" id="ARBA00048686"/>
    </source>
</evidence>
<protein>
    <recommendedName>
        <fullName evidence="14">Peroxisomal trans-2-enoyl-CoA reductase</fullName>
        <ecNumber evidence="13">1.3.1.38</ecNumber>
    </recommendedName>
</protein>
<evidence type="ECO:0000313" key="22">
    <source>
        <dbReference type="Proteomes" id="UP000807504"/>
    </source>
</evidence>
<dbReference type="EC" id="1.3.1.38" evidence="13"/>
<dbReference type="EMBL" id="JABXBU010000011">
    <property type="protein sequence ID" value="KAF8790918.1"/>
    <property type="molecule type" value="Genomic_DNA"/>
</dbReference>
<dbReference type="PANTHER" id="PTHR24317:SF7">
    <property type="entry name" value="PEROXISOMAL TRANS-2-ENOYL-COA REDUCTASE"/>
    <property type="match status" value="1"/>
</dbReference>
<evidence type="ECO:0000256" key="6">
    <source>
        <dbReference type="ARBA" id="ARBA00022857"/>
    </source>
</evidence>
<evidence type="ECO:0000256" key="9">
    <source>
        <dbReference type="ARBA" id="ARBA00023140"/>
    </source>
</evidence>
<comment type="subunit">
    <text evidence="12">Interacts with PEX5, probably required to target it into peroxisomes.</text>
</comment>
<keyword evidence="3" id="KW-0444">Lipid biosynthesis</keyword>
<comment type="catalytic activity">
    <reaction evidence="16">
        <text>(2E)-tetradecenoyl-CoA + NADPH + H(+) = tetradecanoyl-CoA + NADP(+)</text>
        <dbReference type="Rhea" id="RHEA:44968"/>
        <dbReference type="ChEBI" id="CHEBI:15378"/>
        <dbReference type="ChEBI" id="CHEBI:57385"/>
        <dbReference type="ChEBI" id="CHEBI:57783"/>
        <dbReference type="ChEBI" id="CHEBI:58349"/>
        <dbReference type="ChEBI" id="CHEBI:61405"/>
    </reaction>
    <physiologicalReaction direction="left-to-right" evidence="16">
        <dbReference type="Rhea" id="RHEA:44969"/>
    </physiologicalReaction>
</comment>
<dbReference type="GO" id="GO:0033306">
    <property type="term" value="P:phytol metabolic process"/>
    <property type="evidence" value="ECO:0007669"/>
    <property type="project" value="TreeGrafter"/>
</dbReference>
<dbReference type="GO" id="GO:0019166">
    <property type="term" value="F:trans-2-enoyl-CoA reductase (NADPH) activity"/>
    <property type="evidence" value="ECO:0007669"/>
    <property type="project" value="UniProtKB-EC"/>
</dbReference>
<evidence type="ECO:0000256" key="8">
    <source>
        <dbReference type="ARBA" id="ARBA00023098"/>
    </source>
</evidence>
<evidence type="ECO:0000256" key="14">
    <source>
        <dbReference type="ARBA" id="ARBA00041063"/>
    </source>
</evidence>
<keyword evidence="6" id="KW-0521">NADP</keyword>
<evidence type="ECO:0000256" key="18">
    <source>
        <dbReference type="ARBA" id="ARBA00049251"/>
    </source>
</evidence>
<comment type="catalytic activity">
    <reaction evidence="18">
        <text>a (2E)-enoyl-CoA + NADPH + H(+) = a 2,3-saturated acyl-CoA + NADP(+)</text>
        <dbReference type="Rhea" id="RHEA:33763"/>
        <dbReference type="ChEBI" id="CHEBI:15378"/>
        <dbReference type="ChEBI" id="CHEBI:57783"/>
        <dbReference type="ChEBI" id="CHEBI:58349"/>
        <dbReference type="ChEBI" id="CHEBI:58856"/>
        <dbReference type="ChEBI" id="CHEBI:65111"/>
        <dbReference type="EC" id="1.3.1.38"/>
    </reaction>
    <physiologicalReaction direction="left-to-right" evidence="18">
        <dbReference type="Rhea" id="RHEA:33764"/>
    </physiologicalReaction>
</comment>
<evidence type="ECO:0000256" key="4">
    <source>
        <dbReference type="ARBA" id="ARBA00022553"/>
    </source>
</evidence>
<gene>
    <name evidence="21" type="ORF">HNY73_005862</name>
</gene>
<dbReference type="Pfam" id="PF13561">
    <property type="entry name" value="adh_short_C2"/>
    <property type="match status" value="1"/>
</dbReference>
<reference evidence="21" key="2">
    <citation type="submission" date="2020-06" db="EMBL/GenBank/DDBJ databases">
        <authorList>
            <person name="Sheffer M."/>
        </authorList>
    </citation>
    <scope>NUCLEOTIDE SEQUENCE</scope>
</reference>
<comment type="catalytic activity">
    <reaction evidence="20">
        <text>(2E)-octenoyl-CoA + NADPH + H(+) = octanoyl-CoA + NADP(+)</text>
        <dbReference type="Rhea" id="RHEA:44952"/>
        <dbReference type="ChEBI" id="CHEBI:15378"/>
        <dbReference type="ChEBI" id="CHEBI:57386"/>
        <dbReference type="ChEBI" id="CHEBI:57783"/>
        <dbReference type="ChEBI" id="CHEBI:58349"/>
        <dbReference type="ChEBI" id="CHEBI:62242"/>
    </reaction>
    <physiologicalReaction direction="left-to-right" evidence="20">
        <dbReference type="Rhea" id="RHEA:44953"/>
    </physiologicalReaction>
</comment>
<evidence type="ECO:0000256" key="2">
    <source>
        <dbReference type="ARBA" id="ARBA00005189"/>
    </source>
</evidence>
<keyword evidence="7" id="KW-0560">Oxidoreductase</keyword>
<evidence type="ECO:0000256" key="19">
    <source>
        <dbReference type="ARBA" id="ARBA00049386"/>
    </source>
</evidence>
<evidence type="ECO:0000256" key="17">
    <source>
        <dbReference type="ARBA" id="ARBA00049108"/>
    </source>
</evidence>
<evidence type="ECO:0000256" key="15">
    <source>
        <dbReference type="ARBA" id="ARBA00047570"/>
    </source>
</evidence>
<keyword evidence="9" id="KW-0576">Peroxisome</keyword>
<evidence type="ECO:0000256" key="11">
    <source>
        <dbReference type="ARBA" id="ARBA00037124"/>
    </source>
</evidence>
<keyword evidence="4" id="KW-0597">Phosphoprotein</keyword>
<dbReference type="GO" id="GO:0006633">
    <property type="term" value="P:fatty acid biosynthetic process"/>
    <property type="evidence" value="ECO:0007669"/>
    <property type="project" value="UniProtKB-KW"/>
</dbReference>